<dbReference type="PANTHER" id="PTHR42951">
    <property type="entry name" value="METALLO-BETA-LACTAMASE DOMAIN-CONTAINING"/>
    <property type="match status" value="1"/>
</dbReference>
<reference evidence="2" key="1">
    <citation type="submission" date="2020-08" db="EMBL/GenBank/DDBJ databases">
        <title>Genome public.</title>
        <authorList>
            <person name="Liu C."/>
            <person name="Sun Q."/>
        </authorList>
    </citation>
    <scope>NUCLEOTIDE SEQUENCE</scope>
    <source>
        <strain evidence="2">NSJ-53</strain>
    </source>
</reference>
<evidence type="ECO:0000259" key="1">
    <source>
        <dbReference type="SMART" id="SM00849"/>
    </source>
</evidence>
<proteinExistence type="predicted"/>
<dbReference type="InterPro" id="IPR050855">
    <property type="entry name" value="NDM-1-like"/>
</dbReference>
<sequence>MIAFQRLDQHTYIMPGNNVIGAMTGASGRAVIVDTGLDERYGRRILKAAEGAGFTVSAVLYTHSHVDHIGGGGYLMEHARPSFYAFPAEAAAIENSGLEGFYLYAARPIAELSTKFVHAEAVLPVHHLEAGPMAVEDVSFEVVRLPGHCLEHGGFLSEDGYLFSGDALISRKVWQRTGMPYLVDVKESLGTLEVIEEMDVKACVLAHGGVAKDFRALARDNRRAIEELACRVHEALDRPMTKEDAFRKVMGELDARFDLVGYYLLMSTFGAYLRYLRETGRAELHLENHQVLWNRL</sequence>
<dbReference type="CDD" id="cd07743">
    <property type="entry name" value="metallo-hydrolase-like_MBL-fold"/>
    <property type="match status" value="1"/>
</dbReference>
<dbReference type="AlphaFoldDB" id="A0A926D3Z3"/>
<feature type="domain" description="Metallo-beta-lactamase" evidence="1">
    <location>
        <begin position="16"/>
        <end position="207"/>
    </location>
</feature>
<comment type="caution">
    <text evidence="2">The sequence shown here is derived from an EMBL/GenBank/DDBJ whole genome shotgun (WGS) entry which is preliminary data.</text>
</comment>
<dbReference type="InterPro" id="IPR001279">
    <property type="entry name" value="Metallo-B-lactamas"/>
</dbReference>
<protein>
    <submittedName>
        <fullName evidence="2">MBL fold metallo-hydrolase</fullName>
    </submittedName>
</protein>
<dbReference type="SUPFAM" id="SSF56281">
    <property type="entry name" value="Metallo-hydrolase/oxidoreductase"/>
    <property type="match status" value="1"/>
</dbReference>
<evidence type="ECO:0000313" key="3">
    <source>
        <dbReference type="Proteomes" id="UP000623172"/>
    </source>
</evidence>
<dbReference type="SMART" id="SM00849">
    <property type="entry name" value="Lactamase_B"/>
    <property type="match status" value="1"/>
</dbReference>
<dbReference type="RefSeq" id="WP_249315089.1">
    <property type="nucleotide sequence ID" value="NZ_JACRSR010000001.1"/>
</dbReference>
<keyword evidence="3" id="KW-1185">Reference proteome</keyword>
<name>A0A926D3Z3_9FIRM</name>
<dbReference type="Gene3D" id="3.60.15.10">
    <property type="entry name" value="Ribonuclease Z/Hydroxyacylglutathione hydrolase-like"/>
    <property type="match status" value="1"/>
</dbReference>
<dbReference type="EMBL" id="JACRSR010000001">
    <property type="protein sequence ID" value="MBC8531024.1"/>
    <property type="molecule type" value="Genomic_DNA"/>
</dbReference>
<accession>A0A926D3Z3</accession>
<gene>
    <name evidence="2" type="ORF">H8696_04090</name>
</gene>
<organism evidence="2 3">
    <name type="scientific">Gehongia tenuis</name>
    <dbReference type="NCBI Taxonomy" id="2763655"/>
    <lineage>
        <taxon>Bacteria</taxon>
        <taxon>Bacillati</taxon>
        <taxon>Bacillota</taxon>
        <taxon>Clostridia</taxon>
        <taxon>Christensenellales</taxon>
        <taxon>Christensenellaceae</taxon>
        <taxon>Gehongia</taxon>
    </lineage>
</organism>
<evidence type="ECO:0000313" key="2">
    <source>
        <dbReference type="EMBL" id="MBC8531024.1"/>
    </source>
</evidence>
<dbReference type="InterPro" id="IPR036866">
    <property type="entry name" value="RibonucZ/Hydroxyglut_hydro"/>
</dbReference>
<dbReference type="Pfam" id="PF00753">
    <property type="entry name" value="Lactamase_B"/>
    <property type="match status" value="1"/>
</dbReference>
<dbReference type="Proteomes" id="UP000623172">
    <property type="component" value="Unassembled WGS sequence"/>
</dbReference>
<dbReference type="PANTHER" id="PTHR42951:SF14">
    <property type="entry name" value="METALLO-BETA-LACTAMASE SUPERFAMILY PROTEIN"/>
    <property type="match status" value="1"/>
</dbReference>